<dbReference type="GO" id="GO:0016798">
    <property type="term" value="F:hydrolase activity, acting on glycosyl bonds"/>
    <property type="evidence" value="ECO:0007669"/>
    <property type="project" value="UniProtKB-KW"/>
</dbReference>
<dbReference type="AlphaFoldDB" id="A0A174GHM9"/>
<keyword evidence="3" id="KW-0378">Hydrolase</keyword>
<feature type="domain" description="NodB homology" evidence="2">
    <location>
        <begin position="47"/>
        <end position="228"/>
    </location>
</feature>
<dbReference type="SUPFAM" id="SSF88713">
    <property type="entry name" value="Glycoside hydrolase/deacetylase"/>
    <property type="match status" value="1"/>
</dbReference>
<feature type="transmembrane region" description="Helical" evidence="1">
    <location>
        <begin position="7"/>
        <end position="29"/>
    </location>
</feature>
<dbReference type="PROSITE" id="PS51677">
    <property type="entry name" value="NODB"/>
    <property type="match status" value="1"/>
</dbReference>
<gene>
    <name evidence="3" type="primary">pdaA_3</name>
    <name evidence="3" type="ORF">ERS852471_01899</name>
</gene>
<keyword evidence="3" id="KW-0858">Xylan degradation</keyword>
<keyword evidence="3" id="KW-0624">Polysaccharide degradation</keyword>
<evidence type="ECO:0000313" key="3">
    <source>
        <dbReference type="EMBL" id="CUO61451.1"/>
    </source>
</evidence>
<evidence type="ECO:0000256" key="1">
    <source>
        <dbReference type="SAM" id="Phobius"/>
    </source>
</evidence>
<dbReference type="PANTHER" id="PTHR10587:SF128">
    <property type="entry name" value="POLYSACCHARIDE DEACETYLASE PDAB-RELATED"/>
    <property type="match status" value="1"/>
</dbReference>
<keyword evidence="1" id="KW-0812">Transmembrane</keyword>
<protein>
    <submittedName>
        <fullName evidence="3">Putative xylanase/chitin deacetylase</fullName>
        <ecNumber evidence="3">3.-.-.-</ecNumber>
    </submittedName>
</protein>
<dbReference type="RefSeq" id="WP_055265974.1">
    <property type="nucleotide sequence ID" value="NZ_CABIXQ010000011.1"/>
</dbReference>
<dbReference type="InterPro" id="IPR011330">
    <property type="entry name" value="Glyco_hydro/deAcase_b/a-brl"/>
</dbReference>
<evidence type="ECO:0000259" key="2">
    <source>
        <dbReference type="PROSITE" id="PS51677"/>
    </source>
</evidence>
<keyword evidence="1" id="KW-1133">Transmembrane helix</keyword>
<evidence type="ECO:0000313" key="4">
    <source>
        <dbReference type="Proteomes" id="UP000095594"/>
    </source>
</evidence>
<dbReference type="GO" id="GO:0016810">
    <property type="term" value="F:hydrolase activity, acting on carbon-nitrogen (but not peptide) bonds"/>
    <property type="evidence" value="ECO:0007669"/>
    <property type="project" value="InterPro"/>
</dbReference>
<dbReference type="Pfam" id="PF01522">
    <property type="entry name" value="Polysacc_deac_1"/>
    <property type="match status" value="1"/>
</dbReference>
<accession>A0A174GHM9</accession>
<dbReference type="EC" id="3.-.-.-" evidence="3"/>
<proteinExistence type="predicted"/>
<dbReference type="PANTHER" id="PTHR10587">
    <property type="entry name" value="GLYCOSYL TRANSFERASE-RELATED"/>
    <property type="match status" value="1"/>
</dbReference>
<organism evidence="3 4">
    <name type="scientific">Clostridium disporicum</name>
    <dbReference type="NCBI Taxonomy" id="84024"/>
    <lineage>
        <taxon>Bacteria</taxon>
        <taxon>Bacillati</taxon>
        <taxon>Bacillota</taxon>
        <taxon>Clostridia</taxon>
        <taxon>Eubacteriales</taxon>
        <taxon>Clostridiaceae</taxon>
        <taxon>Clostridium</taxon>
    </lineage>
</organism>
<dbReference type="EMBL" id="CYZX01000011">
    <property type="protein sequence ID" value="CUO61451.1"/>
    <property type="molecule type" value="Genomic_DNA"/>
</dbReference>
<dbReference type="InterPro" id="IPR002509">
    <property type="entry name" value="NODB_dom"/>
</dbReference>
<reference evidence="3 4" key="1">
    <citation type="submission" date="2015-09" db="EMBL/GenBank/DDBJ databases">
        <authorList>
            <consortium name="Pathogen Informatics"/>
        </authorList>
    </citation>
    <scope>NUCLEOTIDE SEQUENCE [LARGE SCALE GENOMIC DNA]</scope>
    <source>
        <strain evidence="3 4">2789STDY5834856</strain>
    </source>
</reference>
<dbReference type="OrthoDB" id="9806342at2"/>
<sequence length="250" mass="29100">MFRKRKIIIAIFLIIGTMVTSIIGAKSMLVNGNLDKKPIFKVNTDKKQVALTFDVNWAENEYLYDILDVLNKYNVKATFFVMGKWIIYPEGNKEKLIKINEMGHEIGNHSYVHPSFSKIDETRMLEELTKTDNIIYETIGVKPTLFRFPSGDYNDKALQFVLENGYKCIQWNCDSVDWKQSGKDIEYERVMKNVSAGSIMLFHNNAKYTPSNLDRIIPKLQEEGYEFVTVGELTDYDEYYIDENGEQHKK</sequence>
<dbReference type="CDD" id="cd10917">
    <property type="entry name" value="CE4_NodB_like_6s_7s"/>
    <property type="match status" value="1"/>
</dbReference>
<dbReference type="Gene3D" id="3.20.20.370">
    <property type="entry name" value="Glycoside hydrolase/deacetylase"/>
    <property type="match status" value="1"/>
</dbReference>
<keyword evidence="1" id="KW-0472">Membrane</keyword>
<dbReference type="GO" id="GO:0016020">
    <property type="term" value="C:membrane"/>
    <property type="evidence" value="ECO:0007669"/>
    <property type="project" value="TreeGrafter"/>
</dbReference>
<dbReference type="InterPro" id="IPR050248">
    <property type="entry name" value="Polysacc_deacetylase_ArnD"/>
</dbReference>
<dbReference type="GO" id="GO:0045493">
    <property type="term" value="P:xylan catabolic process"/>
    <property type="evidence" value="ECO:0007669"/>
    <property type="project" value="UniProtKB-KW"/>
</dbReference>
<name>A0A174GHM9_9CLOT</name>
<keyword evidence="3" id="KW-0326">Glycosidase</keyword>
<dbReference type="Proteomes" id="UP000095594">
    <property type="component" value="Unassembled WGS sequence"/>
</dbReference>
<keyword evidence="3" id="KW-0119">Carbohydrate metabolism</keyword>